<evidence type="ECO:0000313" key="24">
    <source>
        <dbReference type="EMBL" id="CAD5116877.1"/>
    </source>
</evidence>
<evidence type="ECO:0000259" key="23">
    <source>
        <dbReference type="Pfam" id="PF03712"/>
    </source>
</evidence>
<keyword evidence="11 19" id="KW-0186">Copper</keyword>
<evidence type="ECO:0000256" key="2">
    <source>
        <dbReference type="ARBA" id="ARBA00004613"/>
    </source>
</evidence>
<evidence type="ECO:0000256" key="18">
    <source>
        <dbReference type="PIRSR" id="PIRSR600720-1"/>
    </source>
</evidence>
<evidence type="ECO:0000256" key="13">
    <source>
        <dbReference type="ARBA" id="ARBA00023157"/>
    </source>
</evidence>
<dbReference type="InterPro" id="IPR008977">
    <property type="entry name" value="PHM/PNGase_F_dom_sf"/>
</dbReference>
<evidence type="ECO:0000256" key="6">
    <source>
        <dbReference type="ARBA" id="ARBA00022525"/>
    </source>
</evidence>
<dbReference type="PRINTS" id="PR00790">
    <property type="entry name" value="PAMONOXGNASE"/>
</dbReference>
<comment type="similarity">
    <text evidence="3">In the C-terminal section; belongs to the peptidyl-alpha-hydroxyglycine alpha-amidating lyase family.</text>
</comment>
<feature type="chain" id="PRO_5029664855" evidence="21">
    <location>
        <begin position="22"/>
        <end position="545"/>
    </location>
</feature>
<dbReference type="InterPro" id="IPR011042">
    <property type="entry name" value="6-blade_b-propeller_TolB-like"/>
</dbReference>
<evidence type="ECO:0000256" key="17">
    <source>
        <dbReference type="ARBA" id="ARBA00048431"/>
    </source>
</evidence>
<feature type="binding site" evidence="19">
    <location>
        <position position="216"/>
    </location>
    <ligand>
        <name>Cu(2+)</name>
        <dbReference type="ChEBI" id="CHEBI:29036"/>
        <label>1</label>
        <note>catalytic</note>
    </ligand>
</feature>
<feature type="binding site" evidence="19">
    <location>
        <position position="81"/>
    </location>
    <ligand>
        <name>Cu(2+)</name>
        <dbReference type="ChEBI" id="CHEBI:29036"/>
        <label>1</label>
        <note>catalytic</note>
    </ligand>
</feature>
<dbReference type="SUPFAM" id="SSF63829">
    <property type="entry name" value="Calcium-dependent phosphotriesterase"/>
    <property type="match status" value="1"/>
</dbReference>
<evidence type="ECO:0000256" key="7">
    <source>
        <dbReference type="ARBA" id="ARBA00022723"/>
    </source>
</evidence>
<evidence type="ECO:0000256" key="10">
    <source>
        <dbReference type="ARBA" id="ARBA00023002"/>
    </source>
</evidence>
<dbReference type="EMBL" id="CAJFCJ010000007">
    <property type="protein sequence ID" value="CAD5116877.1"/>
    <property type="molecule type" value="Genomic_DNA"/>
</dbReference>
<evidence type="ECO:0000256" key="1">
    <source>
        <dbReference type="ARBA" id="ARBA00000686"/>
    </source>
</evidence>
<keyword evidence="19" id="KW-0862">Zinc</keyword>
<feature type="binding site" evidence="19">
    <location>
        <position position="288"/>
    </location>
    <ligand>
        <name>Cu(2+)</name>
        <dbReference type="ChEBI" id="CHEBI:29036"/>
        <label>1</label>
        <note>catalytic</note>
    </ligand>
</feature>
<proteinExistence type="inferred from homology"/>
<feature type="disulfide bond" evidence="20">
    <location>
        <begin position="267"/>
        <end position="289"/>
    </location>
</feature>
<dbReference type="AlphaFoldDB" id="A0A7I8VMD4"/>
<evidence type="ECO:0000256" key="4">
    <source>
        <dbReference type="ARBA" id="ARBA00010263"/>
    </source>
</evidence>
<protein>
    <submittedName>
        <fullName evidence="24">DgyrCDS5721</fullName>
    </submittedName>
</protein>
<comment type="caution">
    <text evidence="24">The sequence shown here is derived from an EMBL/GenBank/DDBJ whole genome shotgun (WGS) entry which is preliminary data.</text>
</comment>
<evidence type="ECO:0000256" key="3">
    <source>
        <dbReference type="ARBA" id="ARBA00006026"/>
    </source>
</evidence>
<dbReference type="GO" id="GO:0006518">
    <property type="term" value="P:peptide metabolic process"/>
    <property type="evidence" value="ECO:0007669"/>
    <property type="project" value="InterPro"/>
</dbReference>
<dbReference type="PANTHER" id="PTHR10680">
    <property type="entry name" value="PEPTIDYL-GLYCINE ALPHA-AMIDATING MONOOXYGENASE"/>
    <property type="match status" value="1"/>
</dbReference>
<keyword evidence="9" id="KW-0677">Repeat</keyword>
<feature type="binding site" evidence="19">
    <location>
        <position position="525"/>
    </location>
    <ligand>
        <name>Ca(2+)</name>
        <dbReference type="ChEBI" id="CHEBI:29108"/>
        <note>structural</note>
    </ligand>
</feature>
<reference evidence="24 25" key="1">
    <citation type="submission" date="2020-08" db="EMBL/GenBank/DDBJ databases">
        <authorList>
            <person name="Hejnol A."/>
        </authorList>
    </citation>
    <scope>NUCLEOTIDE SEQUENCE [LARGE SCALE GENOMIC DNA]</scope>
</reference>
<comment type="similarity">
    <text evidence="4">In the N-terminal section; belongs to the copper type II ascorbate-dependent monooxygenase family.</text>
</comment>
<dbReference type="OrthoDB" id="10018185at2759"/>
<feature type="disulfide bond" evidence="20">
    <location>
        <begin position="200"/>
        <end position="308"/>
    </location>
</feature>
<comment type="subcellular location">
    <subcellularLocation>
        <location evidence="2">Secreted</location>
    </subcellularLocation>
</comment>
<gene>
    <name evidence="24" type="ORF">DGYR_LOCUS5462</name>
</gene>
<evidence type="ECO:0000256" key="12">
    <source>
        <dbReference type="ARBA" id="ARBA00023033"/>
    </source>
</evidence>
<keyword evidence="15" id="KW-0456">Lyase</keyword>
<dbReference type="GO" id="GO:0016020">
    <property type="term" value="C:membrane"/>
    <property type="evidence" value="ECO:0007669"/>
    <property type="project" value="InterPro"/>
</dbReference>
<keyword evidence="16" id="KW-0511">Multifunctional enzyme</keyword>
<dbReference type="InterPro" id="IPR014784">
    <property type="entry name" value="Cu2_ascorb_mOase-like_C"/>
</dbReference>
<dbReference type="InterPro" id="IPR000323">
    <property type="entry name" value="Cu2_ascorb_mOase_N"/>
</dbReference>
<feature type="binding site" evidence="18">
    <location>
        <position position="474"/>
    </location>
    <ligand>
        <name>a protein</name>
        <dbReference type="ChEBI" id="CHEBI:16541"/>
    </ligand>
    <ligandPart>
        <name>C-terminal Xaa-(2S)-2-hydroxyglycine residue</name>
        <dbReference type="ChEBI" id="CHEBI:142768"/>
    </ligandPart>
</feature>
<feature type="binding site" evidence="19">
    <location>
        <position position="218"/>
    </location>
    <ligand>
        <name>Cu(2+)</name>
        <dbReference type="ChEBI" id="CHEBI:29036"/>
        <label>1</label>
        <note>catalytic</note>
    </ligand>
</feature>
<dbReference type="GO" id="GO:0004598">
    <property type="term" value="F:peptidylamidoglycolate lyase activity"/>
    <property type="evidence" value="ECO:0007669"/>
    <property type="project" value="UniProtKB-EC"/>
</dbReference>
<keyword evidence="14" id="KW-0325">Glycoprotein</keyword>
<keyword evidence="10" id="KW-0560">Oxidoreductase</keyword>
<feature type="binding site" evidence="19">
    <location>
        <position position="80"/>
    </location>
    <ligand>
        <name>Cu(2+)</name>
        <dbReference type="ChEBI" id="CHEBI:29036"/>
        <label>1</label>
        <note>catalytic</note>
    </ligand>
</feature>
<dbReference type="InterPro" id="IPR024548">
    <property type="entry name" value="Cu2_monoox_C"/>
</dbReference>
<feature type="domain" description="Copper type II ascorbate-dependent monooxygenase C-terminal" evidence="23">
    <location>
        <begin position="174"/>
        <end position="299"/>
    </location>
</feature>
<dbReference type="Pfam" id="PF01436">
    <property type="entry name" value="NHL"/>
    <property type="match status" value="1"/>
</dbReference>
<evidence type="ECO:0000259" key="22">
    <source>
        <dbReference type="Pfam" id="PF01082"/>
    </source>
</evidence>
<dbReference type="InterPro" id="IPR000720">
    <property type="entry name" value="PHM/PAL"/>
</dbReference>
<evidence type="ECO:0000256" key="8">
    <source>
        <dbReference type="ARBA" id="ARBA00022729"/>
    </source>
</evidence>
<evidence type="ECO:0000256" key="5">
    <source>
        <dbReference type="ARBA" id="ARBA00010676"/>
    </source>
</evidence>
<dbReference type="FunFam" id="2.60.120.310:FF:000005">
    <property type="entry name" value="Peptidylglycine alpha-hydroxylating monooxygenase"/>
    <property type="match status" value="1"/>
</dbReference>
<feature type="disulfide bond" evidence="20">
    <location>
        <begin position="55"/>
        <end position="100"/>
    </location>
</feature>
<keyword evidence="19" id="KW-0106">Calcium</keyword>
<accession>A0A7I8VMD4</accession>
<dbReference type="GO" id="GO:0004504">
    <property type="term" value="F:peptidylglycine monooxygenase activity"/>
    <property type="evidence" value="ECO:0007669"/>
    <property type="project" value="UniProtKB-EC"/>
</dbReference>
<comment type="cofactor">
    <cofactor evidence="19">
        <name>Zn(2+)</name>
        <dbReference type="ChEBI" id="CHEBI:29105"/>
    </cofactor>
    <text evidence="19">Binds one Zn(2+) ion per subunit.</text>
</comment>
<dbReference type="Proteomes" id="UP000549394">
    <property type="component" value="Unassembled WGS sequence"/>
</dbReference>
<evidence type="ECO:0000256" key="21">
    <source>
        <dbReference type="SAM" id="SignalP"/>
    </source>
</evidence>
<comment type="catalytic activity">
    <reaction evidence="17">
        <text>a [peptide]-C-terminal glycine + 2 L-ascorbate + O2 = a [peptide]-C-terminal (2S)-2-hydroxyglycine + 2 monodehydro-L-ascorbate radical + H2O</text>
        <dbReference type="Rhea" id="RHEA:21452"/>
        <dbReference type="Rhea" id="RHEA-COMP:13486"/>
        <dbReference type="Rhea" id="RHEA-COMP:15321"/>
        <dbReference type="ChEBI" id="CHEBI:15377"/>
        <dbReference type="ChEBI" id="CHEBI:15379"/>
        <dbReference type="ChEBI" id="CHEBI:38290"/>
        <dbReference type="ChEBI" id="CHEBI:59513"/>
        <dbReference type="ChEBI" id="CHEBI:137000"/>
        <dbReference type="ChEBI" id="CHEBI:142768"/>
        <dbReference type="EC" id="1.14.17.3"/>
    </reaction>
</comment>
<dbReference type="GO" id="GO:0005576">
    <property type="term" value="C:extracellular region"/>
    <property type="evidence" value="ECO:0007669"/>
    <property type="project" value="UniProtKB-SubCell"/>
</dbReference>
<sequence>MQRILFIIFYATWILLHNVYGTITGRKGTQFSTAESEEKILMPGVHPSVEDEYFCIGKKLHNYEQYITSFEALGNSTSIHHLLLYGCKTPYSKSGGWWKCGAICGEGGPSILYAWAKNAPPVQMPPNVGFHVGGKTPVSYIVMQIHYKHPIDKSQPGDKSGVKLKMTTKPQKFLAGIYILMRYLFTIPAHSSGVHSDVSCRYSGNSKLYPFAFRVHAHSLGRVISAYQYNDTGWHKLGKGNPQWPQAFYPINENLVIKPGDRLVARCTFDARNRNTDTHIGSTHNDEMCNFYLMYYTPATVGGSYFQCGGDNIPRLSDKLPDESDSPLPPNPLLENWATGILSSGRPASHSNAENYDILYDYYDVDKPKYDYYYDSPNFFPYPSYRKPVIPNVQRKPLIKQPLMQRPHHDNMVDHGSVEASRNRVTEKVIPEKVKTVKTVSPKYVKNWPKAGIKFGQISGIGTDSKGNVHIFHRADRIWDVNSFNSDNTLYEKTPIKNATILIFDPKGNLIKSWGSNMFYMPHGLHVDKDDNVWVTDVGSHQVKY</sequence>
<evidence type="ECO:0000313" key="25">
    <source>
        <dbReference type="Proteomes" id="UP000549394"/>
    </source>
</evidence>
<evidence type="ECO:0000256" key="20">
    <source>
        <dbReference type="PIRSR" id="PIRSR600720-3"/>
    </source>
</evidence>
<keyword evidence="7 19" id="KW-0479">Metal-binding</keyword>
<dbReference type="Pfam" id="PF01082">
    <property type="entry name" value="Cu2_monooxygen"/>
    <property type="match status" value="1"/>
</dbReference>
<evidence type="ECO:0000256" key="16">
    <source>
        <dbReference type="ARBA" id="ARBA00023268"/>
    </source>
</evidence>
<keyword evidence="8 21" id="KW-0732">Signal</keyword>
<feature type="signal peptide" evidence="21">
    <location>
        <begin position="1"/>
        <end position="21"/>
    </location>
</feature>
<comment type="cofactor">
    <cofactor evidence="19">
        <name>Cu(2+)</name>
        <dbReference type="ChEBI" id="CHEBI:29036"/>
    </cofactor>
    <text evidence="19">Binds 2 Cu(2+) ions per subunit.</text>
</comment>
<name>A0A7I8VMD4_9ANNE</name>
<feature type="binding site" evidence="19">
    <location>
        <position position="146"/>
    </location>
    <ligand>
        <name>Cu(2+)</name>
        <dbReference type="ChEBI" id="CHEBI:29036"/>
        <label>1</label>
        <note>catalytic</note>
    </ligand>
</feature>
<keyword evidence="13 20" id="KW-1015">Disulfide bond</keyword>
<feature type="domain" description="Copper type II ascorbate-dependent monooxygenase N-terminal" evidence="22">
    <location>
        <begin position="40"/>
        <end position="152"/>
    </location>
</feature>
<organism evidence="24 25">
    <name type="scientific">Dimorphilus gyrociliatus</name>
    <dbReference type="NCBI Taxonomy" id="2664684"/>
    <lineage>
        <taxon>Eukaryota</taxon>
        <taxon>Metazoa</taxon>
        <taxon>Spiralia</taxon>
        <taxon>Lophotrochozoa</taxon>
        <taxon>Annelida</taxon>
        <taxon>Polychaeta</taxon>
        <taxon>Polychaeta incertae sedis</taxon>
        <taxon>Dinophilidae</taxon>
        <taxon>Dimorphilus</taxon>
    </lineage>
</organism>
<dbReference type="InterPro" id="IPR036939">
    <property type="entry name" value="Cu2_ascorb_mOase_N_sf"/>
</dbReference>
<evidence type="ECO:0000256" key="15">
    <source>
        <dbReference type="ARBA" id="ARBA00023239"/>
    </source>
</evidence>
<dbReference type="Gene3D" id="2.60.120.230">
    <property type="match status" value="1"/>
</dbReference>
<evidence type="ECO:0000256" key="19">
    <source>
        <dbReference type="PIRSR" id="PIRSR600720-2"/>
    </source>
</evidence>
<comment type="similarity">
    <text evidence="5">Belongs to the copper type II ascorbate-dependent monooxygenase family.</text>
</comment>
<evidence type="ECO:0000256" key="11">
    <source>
        <dbReference type="ARBA" id="ARBA00023008"/>
    </source>
</evidence>
<dbReference type="InterPro" id="IPR001258">
    <property type="entry name" value="NHL_repeat"/>
</dbReference>
<keyword evidence="12" id="KW-0503">Monooxygenase</keyword>
<keyword evidence="6" id="KW-0964">Secreted</keyword>
<comment type="catalytic activity">
    <reaction evidence="1">
        <text>a [peptide]-C-terminal (2S)-2-hydroxyglycine = a [peptide]-C-terminal amide + glyoxylate</text>
        <dbReference type="Rhea" id="RHEA:20924"/>
        <dbReference type="Rhea" id="RHEA-COMP:13485"/>
        <dbReference type="Rhea" id="RHEA-COMP:15321"/>
        <dbReference type="ChEBI" id="CHEBI:36655"/>
        <dbReference type="ChEBI" id="CHEBI:137001"/>
        <dbReference type="ChEBI" id="CHEBI:142768"/>
        <dbReference type="EC" id="4.3.2.5"/>
    </reaction>
</comment>
<dbReference type="GO" id="GO:0005507">
    <property type="term" value="F:copper ion binding"/>
    <property type="evidence" value="ECO:0007669"/>
    <property type="project" value="InterPro"/>
</dbReference>
<evidence type="ECO:0000256" key="14">
    <source>
        <dbReference type="ARBA" id="ARBA00023180"/>
    </source>
</evidence>
<keyword evidence="25" id="KW-1185">Reference proteome</keyword>
<feature type="binding site" evidence="19">
    <location>
        <position position="523"/>
    </location>
    <ligand>
        <name>Zn(2+)</name>
        <dbReference type="ChEBI" id="CHEBI:29105"/>
        <note>catalytic</note>
    </ligand>
</feature>
<dbReference type="Gene3D" id="2.120.10.30">
    <property type="entry name" value="TolB, C-terminal domain"/>
    <property type="match status" value="1"/>
</dbReference>
<dbReference type="Pfam" id="PF03712">
    <property type="entry name" value="Cu2_monoox_C"/>
    <property type="match status" value="1"/>
</dbReference>
<evidence type="ECO:0000256" key="9">
    <source>
        <dbReference type="ARBA" id="ARBA00022737"/>
    </source>
</evidence>
<dbReference type="PANTHER" id="PTHR10680:SF14">
    <property type="entry name" value="PEPTIDYL-GLYCINE ALPHA-AMIDATING MONOOXYGENASE"/>
    <property type="match status" value="1"/>
</dbReference>
<dbReference type="Gene3D" id="2.60.120.310">
    <property type="entry name" value="Copper type II, ascorbate-dependent monooxygenase, N-terminal domain"/>
    <property type="match status" value="1"/>
</dbReference>
<dbReference type="FunFam" id="2.60.120.230:FF:000002">
    <property type="entry name" value="Peptidyl-glycine alpha-amidating monooxygenase B"/>
    <property type="match status" value="1"/>
</dbReference>
<dbReference type="SUPFAM" id="SSF49742">
    <property type="entry name" value="PHM/PNGase F"/>
    <property type="match status" value="2"/>
</dbReference>